<comment type="caution">
    <text evidence="2">The sequence shown here is derived from an EMBL/GenBank/DDBJ whole genome shotgun (WGS) entry which is preliminary data.</text>
</comment>
<accession>A0A2G5UDQ2</accession>
<dbReference type="AlphaFoldDB" id="A0A2G5UDQ2"/>
<evidence type="ECO:0000313" key="2">
    <source>
        <dbReference type="EMBL" id="PIC37678.1"/>
    </source>
</evidence>
<dbReference type="OrthoDB" id="515401at2759"/>
<organism evidence="2 3">
    <name type="scientific">Caenorhabditis nigoni</name>
    <dbReference type="NCBI Taxonomy" id="1611254"/>
    <lineage>
        <taxon>Eukaryota</taxon>
        <taxon>Metazoa</taxon>
        <taxon>Ecdysozoa</taxon>
        <taxon>Nematoda</taxon>
        <taxon>Chromadorea</taxon>
        <taxon>Rhabditida</taxon>
        <taxon>Rhabditina</taxon>
        <taxon>Rhabditomorpha</taxon>
        <taxon>Rhabditoidea</taxon>
        <taxon>Rhabditidae</taxon>
        <taxon>Peloderinae</taxon>
        <taxon>Caenorhabditis</taxon>
    </lineage>
</organism>
<gene>
    <name evidence="2" type="primary">Cni-egl-18</name>
    <name evidence="2" type="synonym">Cnig_chr_IV.g16222</name>
    <name evidence="2" type="ORF">B9Z55_016222</name>
</gene>
<dbReference type="Proteomes" id="UP000230233">
    <property type="component" value="Chromosome IV"/>
</dbReference>
<evidence type="ECO:0000256" key="1">
    <source>
        <dbReference type="SAM" id="MobiDB-lite"/>
    </source>
</evidence>
<keyword evidence="3" id="KW-1185">Reference proteome</keyword>
<feature type="region of interest" description="Disordered" evidence="1">
    <location>
        <begin position="93"/>
        <end position="117"/>
    </location>
</feature>
<protein>
    <submittedName>
        <fullName evidence="2">Uncharacterized protein</fullName>
    </submittedName>
</protein>
<dbReference type="EMBL" id="PDUG01000004">
    <property type="protein sequence ID" value="PIC37678.1"/>
    <property type="molecule type" value="Genomic_DNA"/>
</dbReference>
<evidence type="ECO:0000313" key="3">
    <source>
        <dbReference type="Proteomes" id="UP000230233"/>
    </source>
</evidence>
<name>A0A2G5UDQ2_9PELO</name>
<sequence>MIDHDPRLLWLHLYMTVFDKDGLIIIEYYYYYVFSVRQESCFTASFADERTQILFHVLSHLIGATITAFSLSTRTPPSHPENIVFTTRPRRRFSPHRRPITDNDTHGSTFHVRRGSGSRFPSLSAEVPRFLVDPGRA</sequence>
<reference evidence="3" key="1">
    <citation type="submission" date="2017-10" db="EMBL/GenBank/DDBJ databases">
        <title>Rapid genome shrinkage in a self-fertile nematode reveals novel sperm competition proteins.</title>
        <authorList>
            <person name="Yin D."/>
            <person name="Schwarz E.M."/>
            <person name="Thomas C.G."/>
            <person name="Felde R.L."/>
            <person name="Korf I.F."/>
            <person name="Cutter A.D."/>
            <person name="Schartner C.M."/>
            <person name="Ralston E.J."/>
            <person name="Meyer B.J."/>
            <person name="Haag E.S."/>
        </authorList>
    </citation>
    <scope>NUCLEOTIDE SEQUENCE [LARGE SCALE GENOMIC DNA]</scope>
    <source>
        <strain evidence="3">JU1422</strain>
    </source>
</reference>
<proteinExistence type="predicted"/>